<dbReference type="Pfam" id="PF00702">
    <property type="entry name" value="Hydrolase"/>
    <property type="match status" value="1"/>
</dbReference>
<feature type="transmembrane region" description="Helical" evidence="7">
    <location>
        <begin position="687"/>
        <end position="709"/>
    </location>
</feature>
<keyword evidence="3" id="KW-1278">Translocase</keyword>
<comment type="caution">
    <text evidence="9">The sequence shown here is derived from an EMBL/GenBank/DDBJ whole genome shotgun (WGS) entry which is preliminary data.</text>
</comment>
<keyword evidence="9" id="KW-0378">Hydrolase</keyword>
<dbReference type="AlphaFoldDB" id="A0A3N0EBE6"/>
<feature type="transmembrane region" description="Helical" evidence="7">
    <location>
        <begin position="744"/>
        <end position="763"/>
    </location>
</feature>
<feature type="transmembrane region" description="Helical" evidence="7">
    <location>
        <begin position="224"/>
        <end position="246"/>
    </location>
</feature>
<gene>
    <name evidence="9" type="ORF">EFW17_10520</name>
</gene>
<dbReference type="GO" id="GO:0005524">
    <property type="term" value="F:ATP binding"/>
    <property type="evidence" value="ECO:0007669"/>
    <property type="project" value="InterPro"/>
</dbReference>
<dbReference type="GO" id="GO:0016887">
    <property type="term" value="F:ATP hydrolysis activity"/>
    <property type="evidence" value="ECO:0007669"/>
    <property type="project" value="InterPro"/>
</dbReference>
<dbReference type="Pfam" id="PF00122">
    <property type="entry name" value="E1-E2_ATPase"/>
    <property type="match status" value="1"/>
</dbReference>
<sequence>MAQQSEHEERAASDDNGRGLSAAEVAERVAAGQTNDVPVRASRSAGQIVRGNVFTRINAMIAVLFAIIAVIGPLQDGLFALVIVVNTLIGIVQELRAKRTLDKLAIVNTAHPRVVRDGEPTALRPQEIVLDDVIELGHGDQVVVDGEVVGSEGLEIDESLLTGEADPVVKVPGERVMSGSIVVAGSGRFRATRVGRHAYAARLAEEASRFSLVRSQLRAAIDRILTFVMWALVPVGALLVASQLFLGGHVAVEEDLASGHVSGPLADALRGTVAALVSMIPEGLILLTSIAFAVGVIRLGRRRCLVQELPAIEGLARVDVVCTDKTGTLTETGMRVCEVRDLGGGRVDGESGPGAVLAALAAADPDPNPSMSAIAEAFGTPPGWTPTARAAFSSGRTWSGVSFATPSGEVHWVLGAPDVLATPGSEEAAEAERIARRGLRVLLLARSGERVDSPGAPGELTPVSLVVLDQRIREDAAPTLDYFSGQGVRVKIVSGDNAASVGAVARELELDGGGPPADARTMDRDGPGYAAEIDATAAFGRVGPEHKRDMVRGLQSRGHSVAMTGDGVNDVLALKESDIGVAMGSGSPASRSVAQLVLLDNRFASLPHVVAEGRRVIGNIERVAGLFLTKTVYSMTMATIVGTLAMAYPFFPRHATLINAVTFGIPSFFLALAPNNERARPGFVGRTLRLAVPAGLISGLAAMTTYLLVLDGASAPELTDRTAVLVTLCVTTLWVLLLAAKPYVWWKIVLVAAMVALLLGVMLTPVGRDFFALDISDPAKLTTAVAVAGVAASLITLVRIADDYLSRRARARAGARRSTGTARETPRNHTDRDELDPPEEAERVEHALGPRSHG</sequence>
<feature type="transmembrane region" description="Helical" evidence="7">
    <location>
        <begin position="632"/>
        <end position="651"/>
    </location>
</feature>
<dbReference type="PRINTS" id="PR00119">
    <property type="entry name" value="CATATPASE"/>
</dbReference>
<organism evidence="9 10">
    <name type="scientific">Halostreptopolyspora alba</name>
    <dbReference type="NCBI Taxonomy" id="2487137"/>
    <lineage>
        <taxon>Bacteria</taxon>
        <taxon>Bacillati</taxon>
        <taxon>Actinomycetota</taxon>
        <taxon>Actinomycetes</taxon>
        <taxon>Streptosporangiales</taxon>
        <taxon>Nocardiopsidaceae</taxon>
        <taxon>Halostreptopolyspora</taxon>
    </lineage>
</organism>
<dbReference type="InterPro" id="IPR001757">
    <property type="entry name" value="P_typ_ATPase"/>
</dbReference>
<dbReference type="InterPro" id="IPR018303">
    <property type="entry name" value="ATPase_P-typ_P_site"/>
</dbReference>
<dbReference type="SFLD" id="SFLDS00003">
    <property type="entry name" value="Haloacid_Dehalogenase"/>
    <property type="match status" value="1"/>
</dbReference>
<dbReference type="InterPro" id="IPR044492">
    <property type="entry name" value="P_typ_ATPase_HD_dom"/>
</dbReference>
<evidence type="ECO:0000313" key="10">
    <source>
        <dbReference type="Proteomes" id="UP000269198"/>
    </source>
</evidence>
<dbReference type="InterPro" id="IPR008250">
    <property type="entry name" value="ATPase_P-typ_transduc_dom_A_sf"/>
</dbReference>
<keyword evidence="2 7" id="KW-0812">Transmembrane</keyword>
<evidence type="ECO:0000256" key="5">
    <source>
        <dbReference type="ARBA" id="ARBA00023136"/>
    </source>
</evidence>
<dbReference type="InterPro" id="IPR023214">
    <property type="entry name" value="HAD_sf"/>
</dbReference>
<evidence type="ECO:0000259" key="8">
    <source>
        <dbReference type="Pfam" id="PF00122"/>
    </source>
</evidence>
<feature type="transmembrane region" description="Helical" evidence="7">
    <location>
        <begin position="53"/>
        <end position="71"/>
    </location>
</feature>
<dbReference type="Gene3D" id="1.20.1110.10">
    <property type="entry name" value="Calcium-transporting ATPase, transmembrane domain"/>
    <property type="match status" value="1"/>
</dbReference>
<dbReference type="SUPFAM" id="SSF56784">
    <property type="entry name" value="HAD-like"/>
    <property type="match status" value="1"/>
</dbReference>
<keyword evidence="10" id="KW-1185">Reference proteome</keyword>
<dbReference type="InterPro" id="IPR036412">
    <property type="entry name" value="HAD-like_sf"/>
</dbReference>
<name>A0A3N0EBE6_9ACTN</name>
<keyword evidence="5 7" id="KW-0472">Membrane</keyword>
<keyword evidence="4 7" id="KW-1133">Transmembrane helix</keyword>
<feature type="transmembrane region" description="Helical" evidence="7">
    <location>
        <begin position="273"/>
        <end position="297"/>
    </location>
</feature>
<dbReference type="InterPro" id="IPR023299">
    <property type="entry name" value="ATPase_P-typ_cyto_dom_N"/>
</dbReference>
<dbReference type="RefSeq" id="WP_123201174.1">
    <property type="nucleotide sequence ID" value="NZ_RJMB01000008.1"/>
</dbReference>
<dbReference type="SUPFAM" id="SSF81653">
    <property type="entry name" value="Calcium ATPase, transduction domain A"/>
    <property type="match status" value="1"/>
</dbReference>
<dbReference type="SFLD" id="SFLDG00002">
    <property type="entry name" value="C1.7:_P-type_atpase_like"/>
    <property type="match status" value="1"/>
</dbReference>
<comment type="subcellular location">
    <subcellularLocation>
        <location evidence="1">Cell membrane</location>
        <topology evidence="1">Multi-pass membrane protein</topology>
    </subcellularLocation>
</comment>
<dbReference type="Gene3D" id="3.40.50.1000">
    <property type="entry name" value="HAD superfamily/HAD-like"/>
    <property type="match status" value="1"/>
</dbReference>
<evidence type="ECO:0000256" key="6">
    <source>
        <dbReference type="SAM" id="MobiDB-lite"/>
    </source>
</evidence>
<dbReference type="GO" id="GO:0005886">
    <property type="term" value="C:plasma membrane"/>
    <property type="evidence" value="ECO:0007669"/>
    <property type="project" value="UniProtKB-SubCell"/>
</dbReference>
<dbReference type="OrthoDB" id="9814270at2"/>
<feature type="transmembrane region" description="Helical" evidence="7">
    <location>
        <begin position="657"/>
        <end position="675"/>
    </location>
</feature>
<dbReference type="EMBL" id="RJMB01000008">
    <property type="protein sequence ID" value="RNL85124.1"/>
    <property type="molecule type" value="Genomic_DNA"/>
</dbReference>
<feature type="transmembrane region" description="Helical" evidence="7">
    <location>
        <begin position="783"/>
        <end position="801"/>
    </location>
</feature>
<dbReference type="PANTHER" id="PTHR42861">
    <property type="entry name" value="CALCIUM-TRANSPORTING ATPASE"/>
    <property type="match status" value="1"/>
</dbReference>
<dbReference type="SUPFAM" id="SSF81665">
    <property type="entry name" value="Calcium ATPase, transmembrane domain M"/>
    <property type="match status" value="1"/>
</dbReference>
<dbReference type="NCBIfam" id="TIGR01494">
    <property type="entry name" value="ATPase_P-type"/>
    <property type="match status" value="1"/>
</dbReference>
<dbReference type="PROSITE" id="PS00154">
    <property type="entry name" value="ATPASE_E1_E2"/>
    <property type="match status" value="1"/>
</dbReference>
<dbReference type="Gene3D" id="3.40.1110.10">
    <property type="entry name" value="Calcium-transporting ATPase, cytoplasmic domain N"/>
    <property type="match status" value="1"/>
</dbReference>
<dbReference type="Proteomes" id="UP000269198">
    <property type="component" value="Unassembled WGS sequence"/>
</dbReference>
<dbReference type="PRINTS" id="PR00120">
    <property type="entry name" value="HATPASE"/>
</dbReference>
<reference evidence="9 10" key="1">
    <citation type="submission" date="2018-11" db="EMBL/GenBank/DDBJ databases">
        <title>The genome draft of YIM 96095.</title>
        <authorList>
            <person name="Tang S.-K."/>
            <person name="Chunyu W.-X."/>
            <person name="Feng Y.-Z."/>
        </authorList>
    </citation>
    <scope>NUCLEOTIDE SEQUENCE [LARGE SCALE GENOMIC DNA]</scope>
    <source>
        <strain evidence="9 10">YIM 96095</strain>
    </source>
</reference>
<evidence type="ECO:0000256" key="1">
    <source>
        <dbReference type="ARBA" id="ARBA00004651"/>
    </source>
</evidence>
<dbReference type="InterPro" id="IPR059000">
    <property type="entry name" value="ATPase_P-type_domA"/>
</dbReference>
<evidence type="ECO:0000256" key="4">
    <source>
        <dbReference type="ARBA" id="ARBA00022989"/>
    </source>
</evidence>
<feature type="transmembrane region" description="Helical" evidence="7">
    <location>
        <begin position="77"/>
        <end position="95"/>
    </location>
</feature>
<accession>A0A3N0EBE6</accession>
<evidence type="ECO:0000256" key="2">
    <source>
        <dbReference type="ARBA" id="ARBA00022692"/>
    </source>
</evidence>
<protein>
    <submittedName>
        <fullName evidence="9">HAD family hydrolase</fullName>
    </submittedName>
</protein>
<evidence type="ECO:0000256" key="7">
    <source>
        <dbReference type="SAM" id="Phobius"/>
    </source>
</evidence>
<evidence type="ECO:0000313" key="9">
    <source>
        <dbReference type="EMBL" id="RNL85124.1"/>
    </source>
</evidence>
<dbReference type="SFLD" id="SFLDF00027">
    <property type="entry name" value="p-type_atpase"/>
    <property type="match status" value="1"/>
</dbReference>
<feature type="domain" description="P-type ATPase A" evidence="8">
    <location>
        <begin position="112"/>
        <end position="206"/>
    </location>
</feature>
<dbReference type="Gene3D" id="2.70.150.10">
    <property type="entry name" value="Calcium-transporting ATPase, cytoplasmic transduction domain A"/>
    <property type="match status" value="1"/>
</dbReference>
<feature type="transmembrane region" description="Helical" evidence="7">
    <location>
        <begin position="721"/>
        <end position="739"/>
    </location>
</feature>
<evidence type="ECO:0000256" key="3">
    <source>
        <dbReference type="ARBA" id="ARBA00022967"/>
    </source>
</evidence>
<feature type="region of interest" description="Disordered" evidence="6">
    <location>
        <begin position="815"/>
        <end position="854"/>
    </location>
</feature>
<dbReference type="InterPro" id="IPR023298">
    <property type="entry name" value="ATPase_P-typ_TM_dom_sf"/>
</dbReference>
<proteinExistence type="predicted"/>